<dbReference type="InterPro" id="IPR003115">
    <property type="entry name" value="ParB_N"/>
</dbReference>
<keyword evidence="3" id="KW-1185">Reference proteome</keyword>
<dbReference type="AlphaFoldDB" id="A0A371P433"/>
<dbReference type="RefSeq" id="WP_119705291.1">
    <property type="nucleotide sequence ID" value="NZ_JBHSOI010000002.1"/>
</dbReference>
<organism evidence="2 3">
    <name type="scientific">Aeromicrobium endophyticum</name>
    <dbReference type="NCBI Taxonomy" id="2292704"/>
    <lineage>
        <taxon>Bacteria</taxon>
        <taxon>Bacillati</taxon>
        <taxon>Actinomycetota</taxon>
        <taxon>Actinomycetes</taxon>
        <taxon>Propionibacteriales</taxon>
        <taxon>Nocardioidaceae</taxon>
        <taxon>Aeromicrobium</taxon>
    </lineage>
</organism>
<name>A0A371P433_9ACTN</name>
<comment type="caution">
    <text evidence="2">The sequence shown here is derived from an EMBL/GenBank/DDBJ whole genome shotgun (WGS) entry which is preliminary data.</text>
</comment>
<dbReference type="InterPro" id="IPR036086">
    <property type="entry name" value="ParB/Sulfiredoxin_sf"/>
</dbReference>
<proteinExistence type="predicted"/>
<reference evidence="2 3" key="1">
    <citation type="submission" date="2018-08" db="EMBL/GenBank/DDBJ databases">
        <title>Aeromicrobium sp. M2KJ-4, whole genome shotgun sequence.</title>
        <authorList>
            <person name="Tuo L."/>
        </authorList>
    </citation>
    <scope>NUCLEOTIDE SEQUENCE [LARGE SCALE GENOMIC DNA]</scope>
    <source>
        <strain evidence="2 3">M2KJ-4</strain>
    </source>
</reference>
<evidence type="ECO:0000259" key="1">
    <source>
        <dbReference type="Pfam" id="PF02195"/>
    </source>
</evidence>
<dbReference type="Pfam" id="PF02195">
    <property type="entry name" value="ParB_N"/>
    <property type="match status" value="1"/>
</dbReference>
<dbReference type="Gene3D" id="3.90.1530.10">
    <property type="entry name" value="Conserved hypothetical protein from pyrococcus furiosus pfu- 392566-001, ParB domain"/>
    <property type="match status" value="1"/>
</dbReference>
<sequence>MVSSSGSPRVDAESDFMRARRHQVLSSLAARLTGGTEDVVQSMSFDEVVDALGRRGEHYVGTKVIPLDAIVGSVDKVRDFDRRFRPTSAVSRQRWERLARASRTGEVIPPIDVYQIGDYYFVRDGHHRVSVARSLRVTLIEARVTAIETFLAPVGIEARAALELKFWRRLMLQRVPFTGEARAAVAVDEPSMYGEIAEAAEAWATRTMHAEGAYMDRDTMAARWYAEEFRPVVDMIEEAGVRGDDERPAEAYVRVACERYRLIREHEWNAEVLEAVKKGKKKRT</sequence>
<dbReference type="EMBL" id="QUBR01000002">
    <property type="protein sequence ID" value="REK70704.1"/>
    <property type="molecule type" value="Genomic_DNA"/>
</dbReference>
<accession>A0A371P433</accession>
<dbReference type="SUPFAM" id="SSF110849">
    <property type="entry name" value="ParB/Sulfiredoxin"/>
    <property type="match status" value="1"/>
</dbReference>
<evidence type="ECO:0000313" key="3">
    <source>
        <dbReference type="Proteomes" id="UP000265581"/>
    </source>
</evidence>
<feature type="domain" description="ParB-like N-terminal" evidence="1">
    <location>
        <begin position="82"/>
        <end position="148"/>
    </location>
</feature>
<dbReference type="OrthoDB" id="1100724at2"/>
<evidence type="ECO:0000313" key="2">
    <source>
        <dbReference type="EMBL" id="REK70704.1"/>
    </source>
</evidence>
<gene>
    <name evidence="2" type="ORF">DX116_16505</name>
</gene>
<protein>
    <submittedName>
        <fullName evidence="2">Chromosome partitioning protein ParB</fullName>
    </submittedName>
</protein>
<dbReference type="Proteomes" id="UP000265581">
    <property type="component" value="Unassembled WGS sequence"/>
</dbReference>